<keyword evidence="1" id="KW-0805">Transcription regulation</keyword>
<evidence type="ECO:0000256" key="1">
    <source>
        <dbReference type="ARBA" id="ARBA00023015"/>
    </source>
</evidence>
<name>A0ABV7A4X0_9BACI</name>
<proteinExistence type="predicted"/>
<dbReference type="PANTHER" id="PTHR43537:SF44">
    <property type="entry name" value="GNTR FAMILY REGULATORY PROTEIN"/>
    <property type="match status" value="1"/>
</dbReference>
<keyword evidence="3" id="KW-0804">Transcription</keyword>
<evidence type="ECO:0000313" key="6">
    <source>
        <dbReference type="Proteomes" id="UP001595387"/>
    </source>
</evidence>
<dbReference type="InterPro" id="IPR036390">
    <property type="entry name" value="WH_DNA-bd_sf"/>
</dbReference>
<dbReference type="Gene3D" id="1.10.10.10">
    <property type="entry name" value="Winged helix-like DNA-binding domain superfamily/Winged helix DNA-binding domain"/>
    <property type="match status" value="1"/>
</dbReference>
<accession>A0ABV7A4X0</accession>
<evidence type="ECO:0000256" key="2">
    <source>
        <dbReference type="ARBA" id="ARBA00023125"/>
    </source>
</evidence>
<dbReference type="SMART" id="SM00895">
    <property type="entry name" value="FCD"/>
    <property type="match status" value="1"/>
</dbReference>
<dbReference type="PROSITE" id="PS50949">
    <property type="entry name" value="HTH_GNTR"/>
    <property type="match status" value="1"/>
</dbReference>
<dbReference type="EMBL" id="JBHRRZ010000012">
    <property type="protein sequence ID" value="MFC2948087.1"/>
    <property type="molecule type" value="Genomic_DNA"/>
</dbReference>
<dbReference type="CDD" id="cd07377">
    <property type="entry name" value="WHTH_GntR"/>
    <property type="match status" value="1"/>
</dbReference>
<dbReference type="SUPFAM" id="SSF46785">
    <property type="entry name" value="Winged helix' DNA-binding domain"/>
    <property type="match status" value="1"/>
</dbReference>
<sequence length="244" mass="28024">MGSRSREVESQIGRRIVSGAIQPGEKLPKVEELSEQYGVSRTVVREALQGLSSKNIIRANQRSGTIVLPSNQWQWWDLDVITWLSDYQGRDGEFYLDMTDVRLGIEPIAAQLAARNATEEDKEEITERFKDLENALGDMKKWAKADYEFHFRIIEASHNTLMISLLKLLHNGLVISREKSLSTLRENPDLQQGEPDSEIIKRHKDLYKAVINGDEEQAKSVMENMILRVKELFEKTLLQNTQIK</sequence>
<dbReference type="Pfam" id="PF07729">
    <property type="entry name" value="FCD"/>
    <property type="match status" value="1"/>
</dbReference>
<dbReference type="Gene3D" id="1.20.120.530">
    <property type="entry name" value="GntR ligand-binding domain-like"/>
    <property type="match status" value="1"/>
</dbReference>
<dbReference type="Proteomes" id="UP001595387">
    <property type="component" value="Unassembled WGS sequence"/>
</dbReference>
<evidence type="ECO:0000259" key="4">
    <source>
        <dbReference type="PROSITE" id="PS50949"/>
    </source>
</evidence>
<gene>
    <name evidence="5" type="ORF">ACFODW_06985</name>
</gene>
<keyword evidence="2" id="KW-0238">DNA-binding</keyword>
<dbReference type="SUPFAM" id="SSF48008">
    <property type="entry name" value="GntR ligand-binding domain-like"/>
    <property type="match status" value="1"/>
</dbReference>
<evidence type="ECO:0000256" key="3">
    <source>
        <dbReference type="ARBA" id="ARBA00023163"/>
    </source>
</evidence>
<evidence type="ECO:0000313" key="5">
    <source>
        <dbReference type="EMBL" id="MFC2948087.1"/>
    </source>
</evidence>
<dbReference type="InterPro" id="IPR000524">
    <property type="entry name" value="Tscrpt_reg_HTH_GntR"/>
</dbReference>
<keyword evidence="6" id="KW-1185">Reference proteome</keyword>
<dbReference type="PANTHER" id="PTHR43537">
    <property type="entry name" value="TRANSCRIPTIONAL REGULATOR, GNTR FAMILY"/>
    <property type="match status" value="1"/>
</dbReference>
<dbReference type="Pfam" id="PF00392">
    <property type="entry name" value="GntR"/>
    <property type="match status" value="1"/>
</dbReference>
<protein>
    <submittedName>
        <fullName evidence="5">FadR/GntR family transcriptional regulator</fullName>
    </submittedName>
</protein>
<feature type="domain" description="HTH gntR-type" evidence="4">
    <location>
        <begin position="2"/>
        <end position="70"/>
    </location>
</feature>
<organism evidence="5 6">
    <name type="scientific">Virgibacillus sediminis</name>
    <dbReference type="NCBI Taxonomy" id="202260"/>
    <lineage>
        <taxon>Bacteria</taxon>
        <taxon>Bacillati</taxon>
        <taxon>Bacillota</taxon>
        <taxon>Bacilli</taxon>
        <taxon>Bacillales</taxon>
        <taxon>Bacillaceae</taxon>
        <taxon>Virgibacillus</taxon>
    </lineage>
</organism>
<dbReference type="SMART" id="SM00345">
    <property type="entry name" value="HTH_GNTR"/>
    <property type="match status" value="1"/>
</dbReference>
<dbReference type="PRINTS" id="PR00035">
    <property type="entry name" value="HTHGNTR"/>
</dbReference>
<dbReference type="InterPro" id="IPR036388">
    <property type="entry name" value="WH-like_DNA-bd_sf"/>
</dbReference>
<dbReference type="InterPro" id="IPR008920">
    <property type="entry name" value="TF_FadR/GntR_C"/>
</dbReference>
<reference evidence="6" key="1">
    <citation type="journal article" date="2019" name="Int. J. Syst. Evol. Microbiol.">
        <title>The Global Catalogue of Microorganisms (GCM) 10K type strain sequencing project: providing services to taxonomists for standard genome sequencing and annotation.</title>
        <authorList>
            <consortium name="The Broad Institute Genomics Platform"/>
            <consortium name="The Broad Institute Genome Sequencing Center for Infectious Disease"/>
            <person name="Wu L."/>
            <person name="Ma J."/>
        </authorList>
    </citation>
    <scope>NUCLEOTIDE SEQUENCE [LARGE SCALE GENOMIC DNA]</scope>
    <source>
        <strain evidence="6">KCTC 13193</strain>
    </source>
</reference>
<dbReference type="RefSeq" id="WP_390304640.1">
    <property type="nucleotide sequence ID" value="NZ_JBHRRZ010000012.1"/>
</dbReference>
<comment type="caution">
    <text evidence="5">The sequence shown here is derived from an EMBL/GenBank/DDBJ whole genome shotgun (WGS) entry which is preliminary data.</text>
</comment>
<dbReference type="InterPro" id="IPR011711">
    <property type="entry name" value="GntR_C"/>
</dbReference>